<organism evidence="1 2">
    <name type="scientific">Neisseria mucosa (strain ATCC 25996 / DSM 4631 / NCTC 10774 / M26)</name>
    <dbReference type="NCBI Taxonomy" id="546266"/>
    <lineage>
        <taxon>Bacteria</taxon>
        <taxon>Pseudomonadati</taxon>
        <taxon>Pseudomonadota</taxon>
        <taxon>Betaproteobacteria</taxon>
        <taxon>Neisseriales</taxon>
        <taxon>Neisseriaceae</taxon>
        <taxon>Neisseria</taxon>
    </lineage>
</organism>
<evidence type="ECO:0000313" key="1">
    <source>
        <dbReference type="EMBL" id="EFC88253.1"/>
    </source>
</evidence>
<gene>
    <name evidence="1" type="ORF">NEIMUCOT_05199</name>
</gene>
<dbReference type="STRING" id="546266.NEIMUCOT_05199"/>
<sequence length="42" mass="4641">MVDWFRRNTVTQRNGLISQNSVSDDLWFGISGASSGYDCGSL</sequence>
<dbReference type="EMBL" id="ACDX02000009">
    <property type="protein sequence ID" value="EFC88253.1"/>
    <property type="molecule type" value="Genomic_DNA"/>
</dbReference>
<reference evidence="1 2" key="1">
    <citation type="submission" date="2009-10" db="EMBL/GenBank/DDBJ databases">
        <authorList>
            <person name="Weinstock G."/>
            <person name="Sodergren E."/>
            <person name="Clifton S."/>
            <person name="Fulton L."/>
            <person name="Fulton B."/>
            <person name="Courtney L."/>
            <person name="Fronick C."/>
            <person name="Harrison M."/>
            <person name="Strong C."/>
            <person name="Farmer C."/>
            <person name="Delahaunty K."/>
            <person name="Markovic C."/>
            <person name="Hall O."/>
            <person name="Minx P."/>
            <person name="Tomlinson C."/>
            <person name="Mitreva M."/>
            <person name="Nelson J."/>
            <person name="Hou S."/>
            <person name="Wollam A."/>
            <person name="Pepin K.H."/>
            <person name="Johnson M."/>
            <person name="Bhonagiri V."/>
            <person name="Nash W.E."/>
            <person name="Warren W."/>
            <person name="Chinwalla A."/>
            <person name="Mardis E.R."/>
            <person name="Wilson R.K."/>
        </authorList>
    </citation>
    <scope>NUCLEOTIDE SEQUENCE [LARGE SCALE GENOMIC DNA]</scope>
    <source>
        <strain evidence="2">ATCC 25996 / DSM 4631 / NCTC 10774 / M26</strain>
    </source>
</reference>
<proteinExistence type="predicted"/>
<dbReference type="Proteomes" id="UP000003344">
    <property type="component" value="Unassembled WGS sequence"/>
</dbReference>
<dbReference type="AlphaFoldDB" id="D2ZX50"/>
<protein>
    <submittedName>
        <fullName evidence="1">Uncharacterized protein</fullName>
    </submittedName>
</protein>
<evidence type="ECO:0000313" key="2">
    <source>
        <dbReference type="Proteomes" id="UP000003344"/>
    </source>
</evidence>
<comment type="caution">
    <text evidence="1">The sequence shown here is derived from an EMBL/GenBank/DDBJ whole genome shotgun (WGS) entry which is preliminary data.</text>
</comment>
<accession>D2ZX50</accession>
<name>D2ZX50_NEIM2</name>